<name>A0A181CA35_9PROT</name>
<dbReference type="PANTHER" id="PTHR30087:SF1">
    <property type="entry name" value="HYPOTHETICAL CYTOSOLIC PROTEIN"/>
    <property type="match status" value="1"/>
</dbReference>
<dbReference type="AlphaFoldDB" id="A0A181CA35"/>
<dbReference type="PANTHER" id="PTHR30087">
    <property type="entry name" value="INNER MEMBRANE PROTEIN"/>
    <property type="match status" value="1"/>
</dbReference>
<dbReference type="GeneID" id="85021865"/>
<sequence>METRLLISGCLFGQKVRYDGTAKTLMHDSLQRWQAQGRVVPFCPETASGLPTPRAPAEIMDGADGADVLDGHARVRQADGQDLSAPFLTGARMALDMARLHGCTLALLMDGSPSCGSGFIYDGGFTGTRHAGTGVTAALLRRNGITVYAPDRFAQLEAAMG</sequence>
<evidence type="ECO:0000313" key="1">
    <source>
        <dbReference type="EMBL" id="QIP35218.1"/>
    </source>
</evidence>
<protein>
    <submittedName>
        <fullName evidence="1">DUF523 domain-containing protein</fullName>
    </submittedName>
</protein>
<dbReference type="RefSeq" id="WP_034927792.1">
    <property type="nucleotide sequence ID" value="NZ_CALMTF010000105.1"/>
</dbReference>
<dbReference type="Proteomes" id="UP000502533">
    <property type="component" value="Chromosome"/>
</dbReference>
<dbReference type="KEGG" id="kre:GWK63_06845"/>
<organism evidence="1 2">
    <name type="scientific">Komagataeibacter rhaeticus</name>
    <dbReference type="NCBI Taxonomy" id="215221"/>
    <lineage>
        <taxon>Bacteria</taxon>
        <taxon>Pseudomonadati</taxon>
        <taxon>Pseudomonadota</taxon>
        <taxon>Alphaproteobacteria</taxon>
        <taxon>Acetobacterales</taxon>
        <taxon>Acetobacteraceae</taxon>
        <taxon>Komagataeibacter</taxon>
    </lineage>
</organism>
<dbReference type="Pfam" id="PF04463">
    <property type="entry name" value="2-thiour_desulf"/>
    <property type="match status" value="1"/>
</dbReference>
<accession>A0A181CA35</accession>
<keyword evidence="2" id="KW-1185">Reference proteome</keyword>
<gene>
    <name evidence="1" type="ORF">GWK63_06845</name>
</gene>
<reference evidence="1 2" key="1">
    <citation type="submission" date="2020-03" db="EMBL/GenBank/DDBJ databases">
        <title>Isolation of cellulose-producing strains, genome characterization and application of the synthesized cellulose films as an economical and sustainable material for piezoelectric sensor construction.</title>
        <authorList>
            <person name="Mangayil R.K."/>
        </authorList>
    </citation>
    <scope>NUCLEOTIDE SEQUENCE [LARGE SCALE GENOMIC DNA]</scope>
    <source>
        <strain evidence="1 2">ENS 9a1a</strain>
    </source>
</reference>
<dbReference type="InterPro" id="IPR007553">
    <property type="entry name" value="2-thiour_desulf"/>
</dbReference>
<proteinExistence type="predicted"/>
<dbReference type="EMBL" id="CP050139">
    <property type="protein sequence ID" value="QIP35218.1"/>
    <property type="molecule type" value="Genomic_DNA"/>
</dbReference>
<evidence type="ECO:0000313" key="2">
    <source>
        <dbReference type="Proteomes" id="UP000502533"/>
    </source>
</evidence>